<dbReference type="GO" id="GO:0019838">
    <property type="term" value="F:growth factor binding"/>
    <property type="evidence" value="ECO:0007669"/>
    <property type="project" value="TreeGrafter"/>
</dbReference>
<dbReference type="GO" id="GO:0005886">
    <property type="term" value="C:plasma membrane"/>
    <property type="evidence" value="ECO:0007669"/>
    <property type="project" value="TreeGrafter"/>
</dbReference>
<dbReference type="SMART" id="SM00219">
    <property type="entry name" value="TyrKc"/>
    <property type="match status" value="1"/>
</dbReference>
<dbReference type="GO" id="GO:0043408">
    <property type="term" value="P:regulation of MAPK cascade"/>
    <property type="evidence" value="ECO:0007669"/>
    <property type="project" value="TreeGrafter"/>
</dbReference>
<dbReference type="Pfam" id="PF07714">
    <property type="entry name" value="PK_Tyr_Ser-Thr"/>
    <property type="match status" value="1"/>
</dbReference>
<dbReference type="GO" id="GO:0005021">
    <property type="term" value="F:vascular endothelial growth factor receptor activity"/>
    <property type="evidence" value="ECO:0007669"/>
    <property type="project" value="TreeGrafter"/>
</dbReference>
<dbReference type="STRING" id="75743.A0A401QDU7"/>
<evidence type="ECO:0000256" key="1">
    <source>
        <dbReference type="ARBA" id="ARBA00022741"/>
    </source>
</evidence>
<dbReference type="AlphaFoldDB" id="A0A401QDU7"/>
<dbReference type="GO" id="GO:0016477">
    <property type="term" value="P:cell migration"/>
    <property type="evidence" value="ECO:0007669"/>
    <property type="project" value="TreeGrafter"/>
</dbReference>
<feature type="non-terminal residue" evidence="5">
    <location>
        <position position="1"/>
    </location>
</feature>
<dbReference type="GO" id="GO:0030335">
    <property type="term" value="P:positive regulation of cell migration"/>
    <property type="evidence" value="ECO:0007669"/>
    <property type="project" value="TreeGrafter"/>
</dbReference>
<dbReference type="Gene3D" id="1.10.510.10">
    <property type="entry name" value="Transferase(Phosphotransferase) domain 1"/>
    <property type="match status" value="1"/>
</dbReference>
<evidence type="ECO:0000256" key="2">
    <source>
        <dbReference type="ARBA" id="ARBA00022840"/>
    </source>
</evidence>
<accession>A0A401QDU7</accession>
<keyword evidence="1" id="KW-0547">Nucleotide-binding</keyword>
<dbReference type="InterPro" id="IPR011009">
    <property type="entry name" value="Kinase-like_dom_sf"/>
</dbReference>
<dbReference type="PANTHER" id="PTHR24416:SF552">
    <property type="entry name" value="RECEPTOR PROTEIN-TYROSINE KINASE"/>
    <property type="match status" value="1"/>
</dbReference>
<dbReference type="InterPro" id="IPR000719">
    <property type="entry name" value="Prot_kinase_dom"/>
</dbReference>
<keyword evidence="6" id="KW-1185">Reference proteome</keyword>
<evidence type="ECO:0000313" key="5">
    <source>
        <dbReference type="EMBL" id="GCB83588.1"/>
    </source>
</evidence>
<dbReference type="GO" id="GO:0045766">
    <property type="term" value="P:positive regulation of angiogenesis"/>
    <property type="evidence" value="ECO:0007669"/>
    <property type="project" value="TreeGrafter"/>
</dbReference>
<evidence type="ECO:0000313" key="6">
    <source>
        <dbReference type="Proteomes" id="UP000288216"/>
    </source>
</evidence>
<gene>
    <name evidence="5" type="ORF">scyTo_0024354</name>
</gene>
<name>A0A401QDU7_SCYTO</name>
<proteinExistence type="predicted"/>
<comment type="caution">
    <text evidence="5">The sequence shown here is derived from an EMBL/GenBank/DDBJ whole genome shotgun (WGS) entry which is preliminary data.</text>
</comment>
<dbReference type="GO" id="GO:0005524">
    <property type="term" value="F:ATP binding"/>
    <property type="evidence" value="ECO:0007669"/>
    <property type="project" value="UniProtKB-KW"/>
</dbReference>
<dbReference type="PANTHER" id="PTHR24416">
    <property type="entry name" value="TYROSINE-PROTEIN KINASE RECEPTOR"/>
    <property type="match status" value="1"/>
</dbReference>
<keyword evidence="3" id="KW-0675">Receptor</keyword>
<dbReference type="GO" id="GO:0045446">
    <property type="term" value="P:endothelial cell differentiation"/>
    <property type="evidence" value="ECO:0007669"/>
    <property type="project" value="TreeGrafter"/>
</dbReference>
<dbReference type="OMA" id="GAVKCKK"/>
<feature type="domain" description="Protein kinase" evidence="4">
    <location>
        <begin position="1"/>
        <end position="138"/>
    </location>
</feature>
<evidence type="ECO:0000256" key="3">
    <source>
        <dbReference type="ARBA" id="ARBA00023170"/>
    </source>
</evidence>
<organism evidence="5 6">
    <name type="scientific">Scyliorhinus torazame</name>
    <name type="common">Cloudy catshark</name>
    <name type="synonym">Catulus torazame</name>
    <dbReference type="NCBI Taxonomy" id="75743"/>
    <lineage>
        <taxon>Eukaryota</taxon>
        <taxon>Metazoa</taxon>
        <taxon>Chordata</taxon>
        <taxon>Craniata</taxon>
        <taxon>Vertebrata</taxon>
        <taxon>Chondrichthyes</taxon>
        <taxon>Elasmobranchii</taxon>
        <taxon>Galeomorphii</taxon>
        <taxon>Galeoidea</taxon>
        <taxon>Carcharhiniformes</taxon>
        <taxon>Scyliorhinidae</taxon>
        <taxon>Scyliorhinus</taxon>
    </lineage>
</organism>
<dbReference type="OrthoDB" id="9948298at2759"/>
<dbReference type="GO" id="GO:0043235">
    <property type="term" value="C:receptor complex"/>
    <property type="evidence" value="ECO:0007669"/>
    <property type="project" value="TreeGrafter"/>
</dbReference>
<dbReference type="GO" id="GO:0001525">
    <property type="term" value="P:angiogenesis"/>
    <property type="evidence" value="ECO:0007669"/>
    <property type="project" value="TreeGrafter"/>
</dbReference>
<reference evidence="5 6" key="1">
    <citation type="journal article" date="2018" name="Nat. Ecol. Evol.">
        <title>Shark genomes provide insights into elasmobranch evolution and the origin of vertebrates.</title>
        <authorList>
            <person name="Hara Y"/>
            <person name="Yamaguchi K"/>
            <person name="Onimaru K"/>
            <person name="Kadota M"/>
            <person name="Koyanagi M"/>
            <person name="Keeley SD"/>
            <person name="Tatsumi K"/>
            <person name="Tanaka K"/>
            <person name="Motone F"/>
            <person name="Kageyama Y"/>
            <person name="Nozu R"/>
            <person name="Adachi N"/>
            <person name="Nishimura O"/>
            <person name="Nakagawa R"/>
            <person name="Tanegashima C"/>
            <person name="Kiyatake I"/>
            <person name="Matsumoto R"/>
            <person name="Murakumo K"/>
            <person name="Nishida K"/>
            <person name="Terakita A"/>
            <person name="Kuratani S"/>
            <person name="Sato K"/>
            <person name="Hyodo S Kuraku.S."/>
        </authorList>
    </citation>
    <scope>NUCLEOTIDE SEQUENCE [LARGE SCALE GENOMIC DNA]</scope>
</reference>
<evidence type="ECO:0000259" key="4">
    <source>
        <dbReference type="PROSITE" id="PS50011"/>
    </source>
</evidence>
<dbReference type="InterPro" id="IPR050122">
    <property type="entry name" value="RTK"/>
</dbReference>
<dbReference type="InterPro" id="IPR020635">
    <property type="entry name" value="Tyr_kinase_cat_dom"/>
</dbReference>
<dbReference type="InterPro" id="IPR001245">
    <property type="entry name" value="Ser-Thr/Tyr_kinase_cat_dom"/>
</dbReference>
<dbReference type="InterPro" id="IPR008266">
    <property type="entry name" value="Tyr_kinase_AS"/>
</dbReference>
<sequence>VSQRNLQSEINIMNKLGYHKNIIQLLQWNITQEPYILIMEHVSRSLKGFLQNNRPELCGCKDLQIQLTSAAYFISLGMEHLASKKIVHRDLAARNILLGRFPQECKIGEFGLAADLSNAGAVKCKKGRGVSISNPPTH</sequence>
<dbReference type="SUPFAM" id="SSF56112">
    <property type="entry name" value="Protein kinase-like (PK-like)"/>
    <property type="match status" value="1"/>
</dbReference>
<keyword evidence="2" id="KW-0067">ATP-binding</keyword>
<dbReference type="Proteomes" id="UP000288216">
    <property type="component" value="Unassembled WGS sequence"/>
</dbReference>
<protein>
    <recommendedName>
        <fullName evidence="4">Protein kinase domain-containing protein</fullName>
    </recommendedName>
</protein>
<dbReference type="PROSITE" id="PS00109">
    <property type="entry name" value="PROTEIN_KINASE_TYR"/>
    <property type="match status" value="1"/>
</dbReference>
<dbReference type="EMBL" id="BFAA01044064">
    <property type="protein sequence ID" value="GCB83588.1"/>
    <property type="molecule type" value="Genomic_DNA"/>
</dbReference>
<dbReference type="PROSITE" id="PS50011">
    <property type="entry name" value="PROTEIN_KINASE_DOM"/>
    <property type="match status" value="1"/>
</dbReference>